<dbReference type="GO" id="GO:0004622">
    <property type="term" value="F:phosphatidylcholine lysophospholipase activity"/>
    <property type="evidence" value="ECO:0007669"/>
    <property type="project" value="TreeGrafter"/>
</dbReference>
<organism evidence="4 5">
    <name type="scientific">Mucilaginibacter mallensis</name>
    <dbReference type="NCBI Taxonomy" id="652787"/>
    <lineage>
        <taxon>Bacteria</taxon>
        <taxon>Pseudomonadati</taxon>
        <taxon>Bacteroidota</taxon>
        <taxon>Sphingobacteriia</taxon>
        <taxon>Sphingobacteriales</taxon>
        <taxon>Sphingobacteriaceae</taxon>
        <taxon>Mucilaginibacter</taxon>
    </lineage>
</organism>
<protein>
    <submittedName>
        <fullName evidence="4">Acetyl esterase/lipase</fullName>
    </submittedName>
</protein>
<dbReference type="EMBL" id="LT629740">
    <property type="protein sequence ID" value="SDS32470.1"/>
    <property type="molecule type" value="Genomic_DNA"/>
</dbReference>
<dbReference type="STRING" id="652787.SAMN05216490_0950"/>
<evidence type="ECO:0000259" key="2">
    <source>
        <dbReference type="Pfam" id="PF13472"/>
    </source>
</evidence>
<reference evidence="4 5" key="1">
    <citation type="submission" date="2016-10" db="EMBL/GenBank/DDBJ databases">
        <authorList>
            <person name="de Groot N.N."/>
        </authorList>
    </citation>
    <scope>NUCLEOTIDE SEQUENCE [LARGE SCALE GENOMIC DNA]</scope>
    <source>
        <strain evidence="4 5">MP1X4</strain>
    </source>
</reference>
<dbReference type="Gene3D" id="3.40.50.1110">
    <property type="entry name" value="SGNH hydrolase"/>
    <property type="match status" value="1"/>
</dbReference>
<feature type="chain" id="PRO_5009258616" evidence="1">
    <location>
        <begin position="19"/>
        <end position="524"/>
    </location>
</feature>
<accession>A0A1H1R9W2</accession>
<name>A0A1H1R9W2_MUCMA</name>
<feature type="domain" description="BD-FAE-like" evidence="3">
    <location>
        <begin position="142"/>
        <end position="191"/>
    </location>
</feature>
<dbReference type="InterPro" id="IPR051532">
    <property type="entry name" value="Ester_Hydrolysis_Enzymes"/>
</dbReference>
<dbReference type="RefSeq" id="WP_091369832.1">
    <property type="nucleotide sequence ID" value="NZ_LT629740.1"/>
</dbReference>
<dbReference type="SUPFAM" id="SSF52266">
    <property type="entry name" value="SGNH hydrolase"/>
    <property type="match status" value="1"/>
</dbReference>
<evidence type="ECO:0000313" key="4">
    <source>
        <dbReference type="EMBL" id="SDS32470.1"/>
    </source>
</evidence>
<dbReference type="InterPro" id="IPR049492">
    <property type="entry name" value="BD-FAE-like_dom"/>
</dbReference>
<feature type="signal peptide" evidence="1">
    <location>
        <begin position="1"/>
        <end position="18"/>
    </location>
</feature>
<evidence type="ECO:0000256" key="1">
    <source>
        <dbReference type="SAM" id="SignalP"/>
    </source>
</evidence>
<dbReference type="InterPro" id="IPR029058">
    <property type="entry name" value="AB_hydrolase_fold"/>
</dbReference>
<dbReference type="Pfam" id="PF13472">
    <property type="entry name" value="Lipase_GDSL_2"/>
    <property type="match status" value="1"/>
</dbReference>
<evidence type="ECO:0000313" key="5">
    <source>
        <dbReference type="Proteomes" id="UP000199679"/>
    </source>
</evidence>
<feature type="domain" description="SGNH hydrolase-type esterase" evidence="2">
    <location>
        <begin position="344"/>
        <end position="508"/>
    </location>
</feature>
<evidence type="ECO:0000259" key="3">
    <source>
        <dbReference type="Pfam" id="PF20434"/>
    </source>
</evidence>
<dbReference type="Gene3D" id="3.40.50.1820">
    <property type="entry name" value="alpha/beta hydrolase"/>
    <property type="match status" value="1"/>
</dbReference>
<dbReference type="InterPro" id="IPR036514">
    <property type="entry name" value="SGNH_hydro_sf"/>
</dbReference>
<sequence>MKKLALGFLLLFAITAQAQQKVIPLYPGAAPGSEKWDWNQTESADNVFHGNVVYNVSHPTLTVYLPDKSANTGTAVIVCPGGGLQTLSIEHEGYAVAKWLQKKGITAFLLEYRLMHTLGNDPYKEMLAKMKANTVLHDQAPVAPLANADGRNAIAYVRAHAAEYGISTSRIGIIGFSAGGTIADSTAFGYTTDNKPDFVASVYAYFPPEMQVNVPQDAPPIFLAAAADDQSSIYSTQLYNTWLSAKHSAEIHIYSKGGHGFGMKTQNLPSDTWIDRFNEWLNVQGLLTPVDNTNKSPQQRDQDWANWQKYVEDRIHNDWAWLKKYEDDNAKLPPPAPGEKRVIFMGNSITENWGHIDSTFFKSNGYISRGIGGQTSTQMLARFREDVINLKPKAVVIAAGINDIAQNTGPISLENIFGNIQSMAELAKASGITPILTSILPASEIPWHAGLGPAEKIIKVNAMIKDYATKNHLVYVDYWSAMVNDKKGIKPELAQDAYVHPNLAGYKIMEPLVKKGIDKALKGK</sequence>
<dbReference type="InterPro" id="IPR013830">
    <property type="entry name" value="SGNH_hydro"/>
</dbReference>
<dbReference type="Proteomes" id="UP000199679">
    <property type="component" value="Chromosome I"/>
</dbReference>
<dbReference type="PANTHER" id="PTHR30383:SF5">
    <property type="entry name" value="SGNH HYDROLASE-TYPE ESTERASE DOMAIN-CONTAINING PROTEIN"/>
    <property type="match status" value="1"/>
</dbReference>
<dbReference type="Pfam" id="PF20434">
    <property type="entry name" value="BD-FAE"/>
    <property type="match status" value="1"/>
</dbReference>
<dbReference type="CDD" id="cd04501">
    <property type="entry name" value="SGNH_hydrolase_like_4"/>
    <property type="match status" value="1"/>
</dbReference>
<gene>
    <name evidence="4" type="ORF">SAMN05216490_0950</name>
</gene>
<keyword evidence="5" id="KW-1185">Reference proteome</keyword>
<dbReference type="AlphaFoldDB" id="A0A1H1R9W2"/>
<keyword evidence="1" id="KW-0732">Signal</keyword>
<dbReference type="OrthoDB" id="9794725at2"/>
<dbReference type="PANTHER" id="PTHR30383">
    <property type="entry name" value="THIOESTERASE 1/PROTEASE 1/LYSOPHOSPHOLIPASE L1"/>
    <property type="match status" value="1"/>
</dbReference>
<dbReference type="SUPFAM" id="SSF53474">
    <property type="entry name" value="alpha/beta-Hydrolases"/>
    <property type="match status" value="1"/>
</dbReference>
<proteinExistence type="predicted"/>